<evidence type="ECO:0000313" key="1">
    <source>
        <dbReference type="EMBL" id="KAL0148445.1"/>
    </source>
</evidence>
<feature type="non-terminal residue" evidence="1">
    <location>
        <position position="1"/>
    </location>
</feature>
<dbReference type="EMBL" id="JAMKFB020000704">
    <property type="protein sequence ID" value="KAL0148445.1"/>
    <property type="molecule type" value="Genomic_DNA"/>
</dbReference>
<comment type="caution">
    <text evidence="1">The sequence shown here is derived from an EMBL/GenBank/DDBJ whole genome shotgun (WGS) entry which is preliminary data.</text>
</comment>
<protein>
    <submittedName>
        <fullName evidence="1">Uncharacterized protein</fullName>
    </submittedName>
</protein>
<sequence>SVNESFYSVVGRAATANFDSLAGDDVNARCRCSPVTYVVVVCRVSVGLSLHDYLDFAGLYR</sequence>
<dbReference type="AlphaFoldDB" id="A0ABD0MDT7"/>
<name>A0ABD0MDT7_CIRMR</name>
<feature type="non-terminal residue" evidence="1">
    <location>
        <position position="61"/>
    </location>
</feature>
<accession>A0ABD0MDT7</accession>
<reference evidence="1 2" key="1">
    <citation type="submission" date="2024-05" db="EMBL/GenBank/DDBJ databases">
        <title>Genome sequencing and assembly of Indian major carp, Cirrhinus mrigala (Hamilton, 1822).</title>
        <authorList>
            <person name="Mohindra V."/>
            <person name="Chowdhury L.M."/>
            <person name="Lal K."/>
            <person name="Jena J.K."/>
        </authorList>
    </citation>
    <scope>NUCLEOTIDE SEQUENCE [LARGE SCALE GENOMIC DNA]</scope>
    <source>
        <strain evidence="1">CM1030</strain>
        <tissue evidence="1">Blood</tissue>
    </source>
</reference>
<organism evidence="1 2">
    <name type="scientific">Cirrhinus mrigala</name>
    <name type="common">Mrigala</name>
    <dbReference type="NCBI Taxonomy" id="683832"/>
    <lineage>
        <taxon>Eukaryota</taxon>
        <taxon>Metazoa</taxon>
        <taxon>Chordata</taxon>
        <taxon>Craniata</taxon>
        <taxon>Vertebrata</taxon>
        <taxon>Euteleostomi</taxon>
        <taxon>Actinopterygii</taxon>
        <taxon>Neopterygii</taxon>
        <taxon>Teleostei</taxon>
        <taxon>Ostariophysi</taxon>
        <taxon>Cypriniformes</taxon>
        <taxon>Cyprinidae</taxon>
        <taxon>Labeoninae</taxon>
        <taxon>Labeonini</taxon>
        <taxon>Cirrhinus</taxon>
    </lineage>
</organism>
<keyword evidence="2" id="KW-1185">Reference proteome</keyword>
<proteinExistence type="predicted"/>
<dbReference type="Proteomes" id="UP001529510">
    <property type="component" value="Unassembled WGS sequence"/>
</dbReference>
<evidence type="ECO:0000313" key="2">
    <source>
        <dbReference type="Proteomes" id="UP001529510"/>
    </source>
</evidence>
<gene>
    <name evidence="1" type="ORF">M9458_056255</name>
</gene>